<reference evidence="2" key="1">
    <citation type="submission" date="2007-10" db="EMBL/GenBank/DDBJ databases">
        <title>Complete sequence of Salinispora arenicola CNS-205.</title>
        <authorList>
            <consortium name="US DOE Joint Genome Institute"/>
            <person name="Copeland A."/>
            <person name="Lucas S."/>
            <person name="Lapidus A."/>
            <person name="Barry K."/>
            <person name="Glavina del Rio T."/>
            <person name="Dalin E."/>
            <person name="Tice H."/>
            <person name="Pitluck S."/>
            <person name="Foster B."/>
            <person name="Schmutz J."/>
            <person name="Larimer F."/>
            <person name="Land M."/>
            <person name="Hauser L."/>
            <person name="Kyrpides N."/>
            <person name="Ivanova N."/>
            <person name="Jensen P.R."/>
            <person name="Moore B.S."/>
            <person name="Penn K."/>
            <person name="Jenkins C."/>
            <person name="Udwary D."/>
            <person name="Xiang L."/>
            <person name="Gontang E."/>
            <person name="Richardson P."/>
        </authorList>
    </citation>
    <scope>NUCLEOTIDE SEQUENCE [LARGE SCALE GENOMIC DNA]</scope>
    <source>
        <strain evidence="2">CNS-205</strain>
    </source>
</reference>
<name>A8M5Z0_SALAI</name>
<gene>
    <name evidence="2" type="ordered locus">Sare_4430</name>
</gene>
<dbReference type="AlphaFoldDB" id="A8M5Z0"/>
<accession>A8M5Z0</accession>
<evidence type="ECO:0000313" key="2">
    <source>
        <dbReference type="EMBL" id="ABW00206.1"/>
    </source>
</evidence>
<proteinExistence type="predicted"/>
<dbReference type="HOGENOM" id="CLU_2702610_0_0_11"/>
<feature type="region of interest" description="Disordered" evidence="1">
    <location>
        <begin position="34"/>
        <end position="73"/>
    </location>
</feature>
<dbReference type="KEGG" id="saq:Sare_4430"/>
<protein>
    <submittedName>
        <fullName evidence="2">Uncharacterized protein</fullName>
    </submittedName>
</protein>
<evidence type="ECO:0000256" key="1">
    <source>
        <dbReference type="SAM" id="MobiDB-lite"/>
    </source>
</evidence>
<dbReference type="EMBL" id="CP000850">
    <property type="protein sequence ID" value="ABW00206.1"/>
    <property type="molecule type" value="Genomic_DNA"/>
</dbReference>
<feature type="compositionally biased region" description="Polar residues" evidence="1">
    <location>
        <begin position="45"/>
        <end position="59"/>
    </location>
</feature>
<sequence>MSPARIAVCMVIDSSPGCFAVVEGARVRPRAVTVSSAVRRRTLHRSGQPTDQDADSFTRSGRVAPGHRRGRQP</sequence>
<organism evidence="2">
    <name type="scientific">Salinispora arenicola (strain CNS-205)</name>
    <dbReference type="NCBI Taxonomy" id="391037"/>
    <lineage>
        <taxon>Bacteria</taxon>
        <taxon>Bacillati</taxon>
        <taxon>Actinomycetota</taxon>
        <taxon>Actinomycetes</taxon>
        <taxon>Micromonosporales</taxon>
        <taxon>Micromonosporaceae</taxon>
        <taxon>Salinispora</taxon>
    </lineage>
</organism>